<evidence type="ECO:0000313" key="4">
    <source>
        <dbReference type="Proteomes" id="UP000433071"/>
    </source>
</evidence>
<dbReference type="Pfam" id="PF17802">
    <property type="entry name" value="SpaA"/>
    <property type="match status" value="1"/>
</dbReference>
<dbReference type="AlphaFoldDB" id="A0A6I3M5Z0"/>
<accession>A0A6I3M5Z0</accession>
<reference evidence="3 4" key="1">
    <citation type="submission" date="2019-11" db="EMBL/GenBank/DDBJ databases">
        <title>Agromyces kandeliae sp. nov., isolated from mangrove soil.</title>
        <authorList>
            <person name="Wang R."/>
        </authorList>
    </citation>
    <scope>NUCLEOTIDE SEQUENCE [LARGE SCALE GENOMIC DNA]</scope>
    <source>
        <strain evidence="3 4">JCM 11433</strain>
    </source>
</reference>
<gene>
    <name evidence="3" type="ORF">GJ743_04105</name>
</gene>
<evidence type="ECO:0000256" key="1">
    <source>
        <dbReference type="SAM" id="MobiDB-lite"/>
    </source>
</evidence>
<dbReference type="PROSITE" id="PS51318">
    <property type="entry name" value="TAT"/>
    <property type="match status" value="1"/>
</dbReference>
<protein>
    <recommendedName>
        <fullName evidence="2">SpaA-like prealbumin fold domain-containing protein</fullName>
    </recommendedName>
</protein>
<evidence type="ECO:0000259" key="2">
    <source>
        <dbReference type="Pfam" id="PF17802"/>
    </source>
</evidence>
<organism evidence="3 4">
    <name type="scientific">Agromyces bracchium</name>
    <dbReference type="NCBI Taxonomy" id="88376"/>
    <lineage>
        <taxon>Bacteria</taxon>
        <taxon>Bacillati</taxon>
        <taxon>Actinomycetota</taxon>
        <taxon>Actinomycetes</taxon>
        <taxon>Micrococcales</taxon>
        <taxon>Microbacteriaceae</taxon>
        <taxon>Agromyces</taxon>
    </lineage>
</organism>
<dbReference type="EMBL" id="WMLB01000011">
    <property type="protein sequence ID" value="MTH67557.1"/>
    <property type="molecule type" value="Genomic_DNA"/>
</dbReference>
<proteinExistence type="predicted"/>
<name>A0A6I3M5Z0_9MICO</name>
<feature type="domain" description="SpaA-like prealbumin fold" evidence="2">
    <location>
        <begin position="318"/>
        <end position="384"/>
    </location>
</feature>
<dbReference type="SUPFAM" id="SSF49478">
    <property type="entry name" value="Cna protein B-type domain"/>
    <property type="match status" value="1"/>
</dbReference>
<keyword evidence="4" id="KW-1185">Reference proteome</keyword>
<evidence type="ECO:0000313" key="3">
    <source>
        <dbReference type="EMBL" id="MTH67557.1"/>
    </source>
</evidence>
<comment type="caution">
    <text evidence="3">The sequence shown here is derived from an EMBL/GenBank/DDBJ whole genome shotgun (WGS) entry which is preliminary data.</text>
</comment>
<dbReference type="RefSeq" id="WP_155050660.1">
    <property type="nucleotide sequence ID" value="NZ_BAAAIB010000004.1"/>
</dbReference>
<feature type="region of interest" description="Disordered" evidence="1">
    <location>
        <begin position="87"/>
        <end position="112"/>
    </location>
</feature>
<feature type="compositionally biased region" description="Low complexity" evidence="1">
    <location>
        <begin position="89"/>
        <end position="99"/>
    </location>
</feature>
<dbReference type="GO" id="GO:0005975">
    <property type="term" value="P:carbohydrate metabolic process"/>
    <property type="evidence" value="ECO:0007669"/>
    <property type="project" value="UniProtKB-ARBA"/>
</dbReference>
<dbReference type="InterPro" id="IPR013783">
    <property type="entry name" value="Ig-like_fold"/>
</dbReference>
<dbReference type="OrthoDB" id="3985100at2"/>
<dbReference type="InterPro" id="IPR041033">
    <property type="entry name" value="SpaA_PFL_dom_1"/>
</dbReference>
<sequence>MPSTPRPRTSEDRATFRRRCLRAAAVTGFLALGATALIGGPALAAHGDVSLAGSNFEIDTDANLKVDHTAPPSLDWANVAEARKADLASGSGDDSFGQGSKEDTLVPSVVDGSIPPNKSDLKNFGTYLEETAGGDFLHMFWHRVQDPSGTTNMDFEFNQSETISSNGVTPERTAGDLLIQYDLSQGGTNPQLFLSTWVASGPKSQCEAANSTPCWGTRVNLSATNDATGSINTSAIPSAEADGLGDISPRTFGEATVDFSAIVGDDCVAFGSAYLKSRSSDSFTAAMKDFIAPLETGINNCGALKIVKTKKHAAATPTTQPHAGVVFNVSGGSLPAGTTATTNASGVACIAGIDAGSYTVTEQVPTGYAVTSANPQNATVVADTTCDTATPVTFTNMPLTNFTITVDSQIDGGTASTIDCDAAADPPFEATTGANGDGSLTKNNLQPGTYTCVIIIDP</sequence>
<dbReference type="InterPro" id="IPR006311">
    <property type="entry name" value="TAT_signal"/>
</dbReference>
<dbReference type="Gene3D" id="2.60.40.10">
    <property type="entry name" value="Immunoglobulins"/>
    <property type="match status" value="1"/>
</dbReference>
<dbReference type="Proteomes" id="UP000433071">
    <property type="component" value="Unassembled WGS sequence"/>
</dbReference>